<name>A0ACB7PQW3_9PEZI</name>
<organism evidence="1 2">
    <name type="scientific">Chaetomium tenue</name>
    <dbReference type="NCBI Taxonomy" id="1854479"/>
    <lineage>
        <taxon>Eukaryota</taxon>
        <taxon>Fungi</taxon>
        <taxon>Dikarya</taxon>
        <taxon>Ascomycota</taxon>
        <taxon>Pezizomycotina</taxon>
        <taxon>Sordariomycetes</taxon>
        <taxon>Sordariomycetidae</taxon>
        <taxon>Sordariales</taxon>
        <taxon>Chaetomiaceae</taxon>
        <taxon>Chaetomium</taxon>
    </lineage>
</organism>
<proteinExistence type="predicted"/>
<dbReference type="EMBL" id="JAGIZQ010000001">
    <property type="protein sequence ID" value="KAH6650687.1"/>
    <property type="molecule type" value="Genomic_DNA"/>
</dbReference>
<sequence>MVEKVGRMVEDTLDRREEEANRTAEDELEDQPNPMKRVWEEEEVGEAEGVRDEL</sequence>
<evidence type="ECO:0000313" key="1">
    <source>
        <dbReference type="EMBL" id="KAH6650687.1"/>
    </source>
</evidence>
<dbReference type="Proteomes" id="UP000724584">
    <property type="component" value="Unassembled WGS sequence"/>
</dbReference>
<evidence type="ECO:0000313" key="2">
    <source>
        <dbReference type="Proteomes" id="UP000724584"/>
    </source>
</evidence>
<gene>
    <name evidence="1" type="ORF">F5144DRAFT_557042</name>
</gene>
<reference evidence="1 2" key="1">
    <citation type="journal article" date="2021" name="Nat. Commun.">
        <title>Genetic determinants of endophytism in the Arabidopsis root mycobiome.</title>
        <authorList>
            <person name="Mesny F."/>
            <person name="Miyauchi S."/>
            <person name="Thiergart T."/>
            <person name="Pickel B."/>
            <person name="Atanasova L."/>
            <person name="Karlsson M."/>
            <person name="Huettel B."/>
            <person name="Barry K.W."/>
            <person name="Haridas S."/>
            <person name="Chen C."/>
            <person name="Bauer D."/>
            <person name="Andreopoulos W."/>
            <person name="Pangilinan J."/>
            <person name="LaButti K."/>
            <person name="Riley R."/>
            <person name="Lipzen A."/>
            <person name="Clum A."/>
            <person name="Drula E."/>
            <person name="Henrissat B."/>
            <person name="Kohler A."/>
            <person name="Grigoriev I.V."/>
            <person name="Martin F.M."/>
            <person name="Hacquard S."/>
        </authorList>
    </citation>
    <scope>NUCLEOTIDE SEQUENCE [LARGE SCALE GENOMIC DNA]</scope>
    <source>
        <strain evidence="1 2">MPI-SDFR-AT-0079</strain>
    </source>
</reference>
<keyword evidence="2" id="KW-1185">Reference proteome</keyword>
<comment type="caution">
    <text evidence="1">The sequence shown here is derived from an EMBL/GenBank/DDBJ whole genome shotgun (WGS) entry which is preliminary data.</text>
</comment>
<protein>
    <submittedName>
        <fullName evidence="1">Uncharacterized protein</fullName>
    </submittedName>
</protein>
<accession>A0ACB7PQW3</accession>